<dbReference type="EMBL" id="PGTN01000021">
    <property type="protein sequence ID" value="PJF48187.1"/>
    <property type="molecule type" value="Genomic_DNA"/>
</dbReference>
<accession>A0A2M8QEF2</accession>
<gene>
    <name evidence="4" type="primary">dprA</name>
    <name evidence="4" type="ORF">CUN48_04680</name>
</gene>
<dbReference type="PANTHER" id="PTHR43022:SF1">
    <property type="entry name" value="PROTEIN SMF"/>
    <property type="match status" value="1"/>
</dbReference>
<dbReference type="InterPro" id="IPR057666">
    <property type="entry name" value="DrpA_SLOG"/>
</dbReference>
<dbReference type="Pfam" id="PF17782">
    <property type="entry name" value="WHD_DprA"/>
    <property type="match status" value="1"/>
</dbReference>
<dbReference type="GO" id="GO:0009294">
    <property type="term" value="P:DNA-mediated transformation"/>
    <property type="evidence" value="ECO:0007669"/>
    <property type="project" value="InterPro"/>
</dbReference>
<evidence type="ECO:0000256" key="1">
    <source>
        <dbReference type="ARBA" id="ARBA00006525"/>
    </source>
</evidence>
<dbReference type="Gene3D" id="1.10.10.10">
    <property type="entry name" value="Winged helix-like DNA-binding domain superfamily/Winged helix DNA-binding domain"/>
    <property type="match status" value="1"/>
</dbReference>
<comment type="similarity">
    <text evidence="1">Belongs to the DprA/Smf family.</text>
</comment>
<organism evidence="4 5">
    <name type="scientific">Candidatus Thermofonsia Clade 3 bacterium</name>
    <dbReference type="NCBI Taxonomy" id="2364212"/>
    <lineage>
        <taxon>Bacteria</taxon>
        <taxon>Bacillati</taxon>
        <taxon>Chloroflexota</taxon>
        <taxon>Candidatus Thermofontia</taxon>
        <taxon>Candidatus Thermofonsia Clade 3</taxon>
    </lineage>
</organism>
<dbReference type="AlphaFoldDB" id="A0A2M8QEF2"/>
<comment type="caution">
    <text evidence="4">The sequence shown here is derived from an EMBL/GenBank/DDBJ whole genome shotgun (WGS) entry which is preliminary data.</text>
</comment>
<sequence length="375" mass="39617">MNAELPYYLAFARVKGIGAVRIRKLKAHFGSLQAAWFAGEFDLAASGLDVRAITALAQARRHVVPEQEVERLAGAGATALTWEDAGYPKLLREVADPPPVLFVKGALAEADAWAVSIVGTRRPTVYGREVAEMLAGELARNSITIVSGMARGIDAVAHAAALKAGGRTLAVLGCGVDVVYPPEHRKLAQQIAENGALISDYPLGTPPDALNFPPRNRIISGLSLGVVVVEADEHSGALITAEFAADQGRDVFAVPGNIFNRTSRGTNRLIQQGAHIALDAQSILEELNLNMVADRVEVGAAMPESDVERAIVARLSHEPTSVDELVRSLAMPAADVTATLALMELKGLVRQATGTSYVLVHEAPAAYTTVGDGDD</sequence>
<feature type="domain" description="Smf/DprA SLOG" evidence="2">
    <location>
        <begin position="80"/>
        <end position="287"/>
    </location>
</feature>
<proteinExistence type="inferred from homology"/>
<evidence type="ECO:0000259" key="3">
    <source>
        <dbReference type="Pfam" id="PF17782"/>
    </source>
</evidence>
<dbReference type="Pfam" id="PF02481">
    <property type="entry name" value="DNA_processg_A"/>
    <property type="match status" value="1"/>
</dbReference>
<dbReference type="SUPFAM" id="SSF46785">
    <property type="entry name" value="Winged helix' DNA-binding domain"/>
    <property type="match status" value="1"/>
</dbReference>
<dbReference type="SUPFAM" id="SSF102405">
    <property type="entry name" value="MCP/YpsA-like"/>
    <property type="match status" value="1"/>
</dbReference>
<dbReference type="Gene3D" id="3.40.50.450">
    <property type="match status" value="1"/>
</dbReference>
<feature type="domain" description="DprA winged helix" evidence="3">
    <location>
        <begin position="300"/>
        <end position="354"/>
    </location>
</feature>
<evidence type="ECO:0000313" key="5">
    <source>
        <dbReference type="Proteomes" id="UP000230790"/>
    </source>
</evidence>
<dbReference type="PANTHER" id="PTHR43022">
    <property type="entry name" value="PROTEIN SMF"/>
    <property type="match status" value="1"/>
</dbReference>
<name>A0A2M8QEF2_9CHLR</name>
<evidence type="ECO:0000313" key="4">
    <source>
        <dbReference type="EMBL" id="PJF48187.1"/>
    </source>
</evidence>
<dbReference type="InterPro" id="IPR003488">
    <property type="entry name" value="DprA"/>
</dbReference>
<dbReference type="InterPro" id="IPR036388">
    <property type="entry name" value="WH-like_DNA-bd_sf"/>
</dbReference>
<reference evidence="4 5" key="1">
    <citation type="submission" date="2017-11" db="EMBL/GenBank/DDBJ databases">
        <title>Evolution of Phototrophy in the Chloroflexi Phylum Driven by Horizontal Gene Transfer.</title>
        <authorList>
            <person name="Ward L.M."/>
            <person name="Hemp J."/>
            <person name="Shih P.M."/>
            <person name="Mcglynn S.E."/>
            <person name="Fischer W."/>
        </authorList>
    </citation>
    <scope>NUCLEOTIDE SEQUENCE [LARGE SCALE GENOMIC DNA]</scope>
    <source>
        <strain evidence="4">JP3_7</strain>
    </source>
</reference>
<evidence type="ECO:0000259" key="2">
    <source>
        <dbReference type="Pfam" id="PF02481"/>
    </source>
</evidence>
<dbReference type="InterPro" id="IPR036390">
    <property type="entry name" value="WH_DNA-bd_sf"/>
</dbReference>
<dbReference type="NCBIfam" id="TIGR00732">
    <property type="entry name" value="dprA"/>
    <property type="match status" value="1"/>
</dbReference>
<dbReference type="InterPro" id="IPR041614">
    <property type="entry name" value="DprA_WH"/>
</dbReference>
<protein>
    <submittedName>
        <fullName evidence="4">DNA-protecting protein DprA</fullName>
    </submittedName>
</protein>
<dbReference type="Proteomes" id="UP000230790">
    <property type="component" value="Unassembled WGS sequence"/>
</dbReference>